<name>A0A2K4Y527_9MYCO</name>
<dbReference type="InterPro" id="IPR003593">
    <property type="entry name" value="AAA+_ATPase"/>
</dbReference>
<dbReference type="Pfam" id="PF07728">
    <property type="entry name" value="AAA_5"/>
    <property type="match status" value="1"/>
</dbReference>
<dbReference type="SMART" id="SM00382">
    <property type="entry name" value="AAA"/>
    <property type="match status" value="1"/>
</dbReference>
<organism evidence="2 3">
    <name type="scientific">Mycobacterium ahvazicum</name>
    <dbReference type="NCBI Taxonomy" id="1964395"/>
    <lineage>
        <taxon>Bacteria</taxon>
        <taxon>Bacillati</taxon>
        <taxon>Actinomycetota</taxon>
        <taxon>Actinomycetes</taxon>
        <taxon>Mycobacteriales</taxon>
        <taxon>Mycobacteriaceae</taxon>
        <taxon>Mycobacterium</taxon>
        <taxon>Mycobacterium simiae complex</taxon>
    </lineage>
</organism>
<dbReference type="GO" id="GO:0016887">
    <property type="term" value="F:ATP hydrolysis activity"/>
    <property type="evidence" value="ECO:0007669"/>
    <property type="project" value="InterPro"/>
</dbReference>
<comment type="caution">
    <text evidence="2">The sequence shown here is derived from an EMBL/GenBank/DDBJ whole genome shotgun (WGS) entry which is preliminary data.</text>
</comment>
<feature type="non-terminal residue" evidence="2">
    <location>
        <position position="1"/>
    </location>
</feature>
<evidence type="ECO:0000313" key="2">
    <source>
        <dbReference type="EMBL" id="SOX51895.1"/>
    </source>
</evidence>
<evidence type="ECO:0000259" key="1">
    <source>
        <dbReference type="SMART" id="SM00382"/>
    </source>
</evidence>
<dbReference type="Gene3D" id="3.40.50.300">
    <property type="entry name" value="P-loop containing nucleotide triphosphate hydrolases"/>
    <property type="match status" value="1"/>
</dbReference>
<dbReference type="AlphaFoldDB" id="A0A2K4Y527"/>
<proteinExistence type="predicted"/>
<dbReference type="CDD" id="cd00009">
    <property type="entry name" value="AAA"/>
    <property type="match status" value="1"/>
</dbReference>
<reference evidence="2" key="1">
    <citation type="submission" date="2018-01" db="EMBL/GenBank/DDBJ databases">
        <authorList>
            <consortium name="Urmite Genomes"/>
        </authorList>
    </citation>
    <scope>NUCLEOTIDE SEQUENCE [LARGE SCALE GENOMIC DNA]</scope>
    <source>
        <strain evidence="2">AFP003</strain>
    </source>
</reference>
<accession>A0A2K4Y527</accession>
<dbReference type="PANTHER" id="PTHR42759:SF1">
    <property type="entry name" value="MAGNESIUM-CHELATASE SUBUNIT CHLD"/>
    <property type="match status" value="1"/>
</dbReference>
<dbReference type="Proteomes" id="UP000236318">
    <property type="component" value="Unassembled WGS sequence"/>
</dbReference>
<keyword evidence="3" id="KW-1185">Reference proteome</keyword>
<dbReference type="GO" id="GO:0005524">
    <property type="term" value="F:ATP binding"/>
    <property type="evidence" value="ECO:0007669"/>
    <property type="project" value="InterPro"/>
</dbReference>
<dbReference type="SUPFAM" id="SSF52540">
    <property type="entry name" value="P-loop containing nucleoside triphosphate hydrolases"/>
    <property type="match status" value="1"/>
</dbReference>
<dbReference type="InterPro" id="IPR050764">
    <property type="entry name" value="CbbQ/NirQ/NorQ/GpvN"/>
</dbReference>
<feature type="domain" description="AAA+ ATPase" evidence="1">
    <location>
        <begin position="34"/>
        <end position="200"/>
    </location>
</feature>
<sequence length="292" mass="32077">VTFDSPEDVVRQFDAEDYLLDTGTASAIYLAITLGRPLLLEGEPGVGKTTAAKTLAAVLNTPMVRLQCYEGLTAHEALYDWNYQRQLLSIRLAEARGTGIEEADLYTETYLVDRPILQCVRHGGPTPPVLLIDEIDRADDEFEALLLEFLGESAVTVPELGTFVAERPPIAVLTSNRSRDLHDALRRRCLYHWIDYPEPARAAAIVRRTVPGAAAPLIERATQFVGSTRDLDLDKPPGVAETIDWVAALVSLGVADLVDDSAVMSLGALAKTPDDRTLIRDAYHAFTEYSRT</sequence>
<evidence type="ECO:0000313" key="3">
    <source>
        <dbReference type="Proteomes" id="UP000236318"/>
    </source>
</evidence>
<protein>
    <submittedName>
        <fullName evidence="2">MoxR family ATPase</fullName>
    </submittedName>
</protein>
<dbReference type="EMBL" id="FXEG02000002">
    <property type="protein sequence ID" value="SOX51895.1"/>
    <property type="molecule type" value="Genomic_DNA"/>
</dbReference>
<dbReference type="InterPro" id="IPR027417">
    <property type="entry name" value="P-loop_NTPase"/>
</dbReference>
<dbReference type="PANTHER" id="PTHR42759">
    <property type="entry name" value="MOXR FAMILY PROTEIN"/>
    <property type="match status" value="1"/>
</dbReference>
<dbReference type="InterPro" id="IPR011704">
    <property type="entry name" value="ATPase_dyneun-rel_AAA"/>
</dbReference>
<gene>
    <name evidence="2" type="ORF">MAAFP003_557</name>
</gene>